<dbReference type="EMBL" id="JACCJB010000014">
    <property type="protein sequence ID" value="KAF6221196.1"/>
    <property type="molecule type" value="Genomic_DNA"/>
</dbReference>
<organism evidence="9 10">
    <name type="scientific">Letharia lupina</name>
    <dbReference type="NCBI Taxonomy" id="560253"/>
    <lineage>
        <taxon>Eukaryota</taxon>
        <taxon>Fungi</taxon>
        <taxon>Dikarya</taxon>
        <taxon>Ascomycota</taxon>
        <taxon>Pezizomycotina</taxon>
        <taxon>Lecanoromycetes</taxon>
        <taxon>OSLEUM clade</taxon>
        <taxon>Lecanoromycetidae</taxon>
        <taxon>Lecanorales</taxon>
        <taxon>Lecanorineae</taxon>
        <taxon>Parmeliaceae</taxon>
        <taxon>Letharia</taxon>
    </lineage>
</organism>
<dbReference type="InterPro" id="IPR013088">
    <property type="entry name" value="Znf_NHR/GATA"/>
</dbReference>
<dbReference type="CDD" id="cd00202">
    <property type="entry name" value="ZnF_GATA"/>
    <property type="match status" value="1"/>
</dbReference>
<evidence type="ECO:0000256" key="6">
    <source>
        <dbReference type="PROSITE-ProRule" id="PRU00094"/>
    </source>
</evidence>
<keyword evidence="4" id="KW-0805">Transcription regulation</keyword>
<evidence type="ECO:0000313" key="9">
    <source>
        <dbReference type="EMBL" id="KAF6221196.1"/>
    </source>
</evidence>
<keyword evidence="10" id="KW-1185">Reference proteome</keyword>
<evidence type="ECO:0000256" key="2">
    <source>
        <dbReference type="ARBA" id="ARBA00022771"/>
    </source>
</evidence>
<sequence>MADTVSQSGPLPPITYLDMEKVKRENPYNHNISITSALHMPAPPLISPSIYSGPPPPYSYPSSAASSVVGSSGSGPGAAGAGNYNSQADTRRISGDDKEHLPAPQRQSLPSISEALTGDQQQPISISSLLSSTTPQPKFSLVPKSPTTPVGRSYLDTFPKGPPDSFPQHTSASYRPPQPSDRSSGSNYSPHMTAPLGESRFSAMPPLDSHQPVPPPPRTISSPLHYSRPGASPIQSQQNYIPPSPMHEKIARPAPPPPMSNAPFGYSVNNYQPAYSYPPSTPGVSSYRTPTLPPSAWRSTAPEIERVDEMRKATAKETSPPRPAYGESVKRHLDNFDLETSLNEIAEGSGRGLEFSRLFGTRAHQTHRSGPVPGSLPSLTECDEIIRQQTKVLDAMSRIRDVICKQQQALVEQRNYDQQNYKAAPSEADDNESNSYIDKLEGSGGFAGADAKKRRGRAAPPGRCHSCNRAETPEWRRGPDGARTLCNACGLHYAKLTRKMGPKASASTGSSNLRPKESSPHSP</sequence>
<dbReference type="GO" id="GO:0043565">
    <property type="term" value="F:sequence-specific DNA binding"/>
    <property type="evidence" value="ECO:0007669"/>
    <property type="project" value="InterPro"/>
</dbReference>
<feature type="compositionally biased region" description="Basic and acidic residues" evidence="7">
    <location>
        <begin position="89"/>
        <end position="101"/>
    </location>
</feature>
<feature type="region of interest" description="Disordered" evidence="7">
    <location>
        <begin position="43"/>
        <end position="266"/>
    </location>
</feature>
<evidence type="ECO:0000256" key="1">
    <source>
        <dbReference type="ARBA" id="ARBA00022723"/>
    </source>
</evidence>
<dbReference type="Gene3D" id="3.30.50.10">
    <property type="entry name" value="Erythroid Transcription Factor GATA-1, subunit A"/>
    <property type="match status" value="1"/>
</dbReference>
<dbReference type="Proteomes" id="UP000593566">
    <property type="component" value="Unassembled WGS sequence"/>
</dbReference>
<feature type="compositionally biased region" description="Low complexity" evidence="7">
    <location>
        <begin position="60"/>
        <end position="71"/>
    </location>
</feature>
<feature type="region of interest" description="Disordered" evidence="7">
    <location>
        <begin position="417"/>
        <end position="479"/>
    </location>
</feature>
<keyword evidence="5" id="KW-0804">Transcription</keyword>
<feature type="compositionally biased region" description="Low complexity" evidence="7">
    <location>
        <begin position="120"/>
        <end position="136"/>
    </location>
</feature>
<dbReference type="PANTHER" id="PTHR47172">
    <property type="entry name" value="OS01G0976800 PROTEIN"/>
    <property type="match status" value="1"/>
</dbReference>
<dbReference type="RefSeq" id="XP_037150631.1">
    <property type="nucleotide sequence ID" value="XM_037292978.1"/>
</dbReference>
<dbReference type="AlphaFoldDB" id="A0A8H6FAQ9"/>
<protein>
    <recommendedName>
        <fullName evidence="8">GATA-type domain-containing protein</fullName>
    </recommendedName>
</protein>
<feature type="compositionally biased region" description="Basic and acidic residues" evidence="7">
    <location>
        <begin position="514"/>
        <end position="523"/>
    </location>
</feature>
<reference evidence="9 10" key="1">
    <citation type="journal article" date="2020" name="Genomics">
        <title>Complete, high-quality genomes from long-read metagenomic sequencing of two wolf lichen thalli reveals enigmatic genome architecture.</title>
        <authorList>
            <person name="McKenzie S.K."/>
            <person name="Walston R.F."/>
            <person name="Allen J.L."/>
        </authorList>
    </citation>
    <scope>NUCLEOTIDE SEQUENCE [LARGE SCALE GENOMIC DNA]</scope>
    <source>
        <strain evidence="9">WasteWater1</strain>
    </source>
</reference>
<dbReference type="SMART" id="SM00401">
    <property type="entry name" value="ZnF_GATA"/>
    <property type="match status" value="1"/>
</dbReference>
<evidence type="ECO:0000256" key="5">
    <source>
        <dbReference type="ARBA" id="ARBA00023163"/>
    </source>
</evidence>
<name>A0A8H6FAQ9_9LECA</name>
<gene>
    <name evidence="9" type="ORF">HO133_002051</name>
</gene>
<keyword evidence="1" id="KW-0479">Metal-binding</keyword>
<dbReference type="GO" id="GO:0008270">
    <property type="term" value="F:zinc ion binding"/>
    <property type="evidence" value="ECO:0007669"/>
    <property type="project" value="UniProtKB-KW"/>
</dbReference>
<evidence type="ECO:0000313" key="10">
    <source>
        <dbReference type="Proteomes" id="UP000593566"/>
    </source>
</evidence>
<comment type="caution">
    <text evidence="9">The sequence shown here is derived from an EMBL/GenBank/DDBJ whole genome shotgun (WGS) entry which is preliminary data.</text>
</comment>
<feature type="compositionally biased region" description="Basic and acidic residues" evidence="7">
    <location>
        <begin position="303"/>
        <end position="315"/>
    </location>
</feature>
<evidence type="ECO:0000259" key="8">
    <source>
        <dbReference type="PROSITE" id="PS50114"/>
    </source>
</evidence>
<dbReference type="PROSITE" id="PS50114">
    <property type="entry name" value="GATA_ZN_FINGER_2"/>
    <property type="match status" value="1"/>
</dbReference>
<keyword evidence="3" id="KW-0862">Zinc</keyword>
<dbReference type="Pfam" id="PF00320">
    <property type="entry name" value="GATA"/>
    <property type="match status" value="1"/>
</dbReference>
<dbReference type="InterPro" id="IPR000679">
    <property type="entry name" value="Znf_GATA"/>
</dbReference>
<dbReference type="PROSITE" id="PS00344">
    <property type="entry name" value="GATA_ZN_FINGER_1"/>
    <property type="match status" value="1"/>
</dbReference>
<accession>A0A8H6FAQ9</accession>
<dbReference type="PANTHER" id="PTHR47172:SF24">
    <property type="entry name" value="GATA ZINC FINGER DOMAIN-CONTAINING PROTEIN 14-RELATED"/>
    <property type="match status" value="1"/>
</dbReference>
<feature type="domain" description="GATA-type" evidence="8">
    <location>
        <begin position="463"/>
        <end position="493"/>
    </location>
</feature>
<feature type="compositionally biased region" description="Polar residues" evidence="7">
    <location>
        <begin position="180"/>
        <end position="190"/>
    </location>
</feature>
<feature type="region of interest" description="Disordered" evidence="7">
    <location>
        <begin position="279"/>
        <end position="328"/>
    </location>
</feature>
<dbReference type="GO" id="GO:0006355">
    <property type="term" value="P:regulation of DNA-templated transcription"/>
    <property type="evidence" value="ECO:0007669"/>
    <property type="project" value="InterPro"/>
</dbReference>
<evidence type="ECO:0000256" key="4">
    <source>
        <dbReference type="ARBA" id="ARBA00023015"/>
    </source>
</evidence>
<evidence type="ECO:0000256" key="7">
    <source>
        <dbReference type="SAM" id="MobiDB-lite"/>
    </source>
</evidence>
<feature type="region of interest" description="Disordered" evidence="7">
    <location>
        <begin position="499"/>
        <end position="523"/>
    </location>
</feature>
<dbReference type="SUPFAM" id="SSF57716">
    <property type="entry name" value="Glucocorticoid receptor-like (DNA-binding domain)"/>
    <property type="match status" value="1"/>
</dbReference>
<keyword evidence="2 6" id="KW-0863">Zinc-finger</keyword>
<dbReference type="GeneID" id="59330465"/>
<proteinExistence type="predicted"/>
<evidence type="ECO:0000256" key="3">
    <source>
        <dbReference type="ARBA" id="ARBA00022833"/>
    </source>
</evidence>